<gene>
    <name evidence="3" type="ORF">RIdsm_00868</name>
    <name evidence="2" type="ORF">XM52_24515</name>
</gene>
<dbReference type="STRING" id="540747.SAMN04488031_10930"/>
<dbReference type="AlphaFoldDB" id="A0A0T5P280"/>
<reference evidence="2 4" key="1">
    <citation type="submission" date="2015-04" db="EMBL/GenBank/DDBJ databases">
        <title>The draft genome sequence of Roseovarius indicus B108T.</title>
        <authorList>
            <person name="Li G."/>
            <person name="Lai Q."/>
            <person name="Shao Z."/>
            <person name="Yan P."/>
        </authorList>
    </citation>
    <scope>NUCLEOTIDE SEQUENCE [LARGE SCALE GENOMIC DNA]</scope>
    <source>
        <strain evidence="2 4">B108</strain>
    </source>
</reference>
<reference evidence="3 5" key="2">
    <citation type="submission" date="2018-08" db="EMBL/GenBank/DDBJ databases">
        <title>Genetic Globetrotter - A new plasmid hitch-hiking vast phylogenetic and geographic distances.</title>
        <authorList>
            <person name="Vollmers J."/>
            <person name="Petersen J."/>
        </authorList>
    </citation>
    <scope>NUCLEOTIDE SEQUENCE [LARGE SCALE GENOMIC DNA]</scope>
    <source>
        <strain evidence="3 5">DSM 26383</strain>
    </source>
</reference>
<dbReference type="PATRIC" id="fig|540747.5.peg.3255"/>
<evidence type="ECO:0000313" key="4">
    <source>
        <dbReference type="Proteomes" id="UP000051401"/>
    </source>
</evidence>
<dbReference type="KEGG" id="rid:RIdsm_00868"/>
<organism evidence="2 4">
    <name type="scientific">Roseovarius indicus</name>
    <dbReference type="NCBI Taxonomy" id="540747"/>
    <lineage>
        <taxon>Bacteria</taxon>
        <taxon>Pseudomonadati</taxon>
        <taxon>Pseudomonadota</taxon>
        <taxon>Alphaproteobacteria</taxon>
        <taxon>Rhodobacterales</taxon>
        <taxon>Roseobacteraceae</taxon>
        <taxon>Roseovarius</taxon>
    </lineage>
</organism>
<keyword evidence="3" id="KW-0808">Transferase</keyword>
<dbReference type="Proteomes" id="UP000051401">
    <property type="component" value="Unassembled WGS sequence"/>
</dbReference>
<dbReference type="Proteomes" id="UP000325785">
    <property type="component" value="Chromosome"/>
</dbReference>
<evidence type="ECO:0000313" key="2">
    <source>
        <dbReference type="EMBL" id="KRS15266.1"/>
    </source>
</evidence>
<evidence type="ECO:0000313" key="3">
    <source>
        <dbReference type="EMBL" id="QEW25084.1"/>
    </source>
</evidence>
<proteinExistence type="predicted"/>
<dbReference type="OrthoDB" id="9763456at2"/>
<evidence type="ECO:0000313" key="5">
    <source>
        <dbReference type="Proteomes" id="UP000325785"/>
    </source>
</evidence>
<dbReference type="InterPro" id="IPR010839">
    <property type="entry name" value="AtuA_N"/>
</dbReference>
<dbReference type="EMBL" id="CP031598">
    <property type="protein sequence ID" value="QEW25084.1"/>
    <property type="molecule type" value="Genomic_DNA"/>
</dbReference>
<evidence type="ECO:0000259" key="1">
    <source>
        <dbReference type="Pfam" id="PF07287"/>
    </source>
</evidence>
<sequence length="464" mass="49471">MSRFATLRAAFAEGRRRPIRIVGASGQLGYGVPTAAFEAALARDPDMIGCDMGSLDIGPYYLGSGEMAVSRASARRDLRKVLLAARRLDIPLVIGSAGSAGAAPHLDGVLELIREIAAEDGLSFRLASIPADIDREACIAAIEAGGVRSLDGMPELTAETVRGVTHLVAQMGMEAFQRAFEAGADVIVAGRACDTGIFAAMPILLGFPEGLAIHLAKIVECASVCCVPGGRDPILATLDDEGFELESMNPDRAATPSSVAAHSLYEQSDPFSILEPAGRVDLSEVTYAALDARRTRAEGARFVPTDRYCIKLEGAAALGHRSILLAASADPSFIANTDEIAEGLEALVESLVCEGQEKDYRLIFRFYGKDGVRKPVVPHVEPGEIGVVVECLAPTEARATEVLRTAKQYLLHFGFPGRKSTAGNLAFPFTPPEIYAGRVYELTVFHLMDIAAPEEVFPVRVEEV</sequence>
<name>A0A0T5P280_9RHOB</name>
<feature type="domain" description="Acyclic terpene utilisation N-terminal" evidence="1">
    <location>
        <begin position="19"/>
        <end position="201"/>
    </location>
</feature>
<dbReference type="GO" id="GO:0016740">
    <property type="term" value="F:transferase activity"/>
    <property type="evidence" value="ECO:0007669"/>
    <property type="project" value="UniProtKB-KW"/>
</dbReference>
<dbReference type="RefSeq" id="WP_057820541.1">
    <property type="nucleotide sequence ID" value="NZ_CP031598.1"/>
</dbReference>
<accession>A0A0T5P280</accession>
<dbReference type="EMBL" id="LAXI01000024">
    <property type="protein sequence ID" value="KRS15266.1"/>
    <property type="molecule type" value="Genomic_DNA"/>
</dbReference>
<keyword evidence="4" id="KW-1185">Reference proteome</keyword>
<dbReference type="Pfam" id="PF07287">
    <property type="entry name" value="AtuA"/>
    <property type="match status" value="1"/>
</dbReference>
<protein>
    <submittedName>
        <fullName evidence="3">Putative acyl-CoA transferases/carnitine dehydratase</fullName>
    </submittedName>
</protein>